<gene>
    <name evidence="8" type="ORF">O181_121318</name>
</gene>
<feature type="domain" description="Reverse transcriptase RNase H-like" evidence="7">
    <location>
        <begin position="15"/>
        <end position="121"/>
    </location>
</feature>
<dbReference type="GO" id="GO:0003964">
    <property type="term" value="F:RNA-directed DNA polymerase activity"/>
    <property type="evidence" value="ECO:0007669"/>
    <property type="project" value="UniProtKB-KW"/>
</dbReference>
<evidence type="ECO:0000256" key="5">
    <source>
        <dbReference type="ARBA" id="ARBA00022801"/>
    </source>
</evidence>
<sequence>EEGQTRGCDILLMPDFELPHRLYIDELGDELGSALHQFQIINDKPWEGPIFFISIKIKPTQARYGESQMICLCLVWALEKLNYVLEGCAFEAITDFTSFKSLLNMKTPTRHLLTLQIALEEHMGNVTIVHNYGNIHEN</sequence>
<evidence type="ECO:0000256" key="3">
    <source>
        <dbReference type="ARBA" id="ARBA00022722"/>
    </source>
</evidence>
<dbReference type="GO" id="GO:0016787">
    <property type="term" value="F:hydrolase activity"/>
    <property type="evidence" value="ECO:0007669"/>
    <property type="project" value="UniProtKB-KW"/>
</dbReference>
<dbReference type="InterPro" id="IPR041373">
    <property type="entry name" value="RT_RNaseH"/>
</dbReference>
<evidence type="ECO:0000256" key="6">
    <source>
        <dbReference type="ARBA" id="ARBA00022918"/>
    </source>
</evidence>
<keyword evidence="2" id="KW-0548">Nucleotidyltransferase</keyword>
<evidence type="ECO:0000256" key="2">
    <source>
        <dbReference type="ARBA" id="ARBA00022695"/>
    </source>
</evidence>
<keyword evidence="3" id="KW-0540">Nuclease</keyword>
<keyword evidence="9" id="KW-1185">Reference proteome</keyword>
<dbReference type="GO" id="GO:0004519">
    <property type="term" value="F:endonuclease activity"/>
    <property type="evidence" value="ECO:0007669"/>
    <property type="project" value="UniProtKB-KW"/>
</dbReference>
<dbReference type="Proteomes" id="UP000765509">
    <property type="component" value="Unassembled WGS sequence"/>
</dbReference>
<evidence type="ECO:0000259" key="7">
    <source>
        <dbReference type="Pfam" id="PF17917"/>
    </source>
</evidence>
<feature type="non-terminal residue" evidence="8">
    <location>
        <position position="1"/>
    </location>
</feature>
<evidence type="ECO:0000313" key="8">
    <source>
        <dbReference type="EMBL" id="MBW0581603.1"/>
    </source>
</evidence>
<protein>
    <recommendedName>
        <fullName evidence="7">Reverse transcriptase RNase H-like domain-containing protein</fullName>
    </recommendedName>
</protein>
<keyword evidence="1" id="KW-0808">Transferase</keyword>
<name>A0A9Q3KHR1_9BASI</name>
<comment type="caution">
    <text evidence="8">The sequence shown here is derived from an EMBL/GenBank/DDBJ whole genome shotgun (WGS) entry which is preliminary data.</text>
</comment>
<dbReference type="OrthoDB" id="3271192at2759"/>
<keyword evidence="5" id="KW-0378">Hydrolase</keyword>
<dbReference type="EMBL" id="AVOT02110380">
    <property type="protein sequence ID" value="MBW0581603.1"/>
    <property type="molecule type" value="Genomic_DNA"/>
</dbReference>
<dbReference type="SUPFAM" id="SSF56672">
    <property type="entry name" value="DNA/RNA polymerases"/>
    <property type="match status" value="1"/>
</dbReference>
<keyword evidence="4" id="KW-0255">Endonuclease</keyword>
<dbReference type="InterPro" id="IPR043502">
    <property type="entry name" value="DNA/RNA_pol_sf"/>
</dbReference>
<proteinExistence type="predicted"/>
<accession>A0A9Q3KHR1</accession>
<evidence type="ECO:0000256" key="1">
    <source>
        <dbReference type="ARBA" id="ARBA00022679"/>
    </source>
</evidence>
<reference evidence="8" key="1">
    <citation type="submission" date="2021-03" db="EMBL/GenBank/DDBJ databases">
        <title>Draft genome sequence of rust myrtle Austropuccinia psidii MF-1, a brazilian biotype.</title>
        <authorList>
            <person name="Quecine M.C."/>
            <person name="Pachon D.M.R."/>
            <person name="Bonatelli M.L."/>
            <person name="Correr F.H."/>
            <person name="Franceschini L.M."/>
            <person name="Leite T.F."/>
            <person name="Margarido G.R.A."/>
            <person name="Almeida C.A."/>
            <person name="Ferrarezi J.A."/>
            <person name="Labate C.A."/>
        </authorList>
    </citation>
    <scope>NUCLEOTIDE SEQUENCE</scope>
    <source>
        <strain evidence="8">MF-1</strain>
    </source>
</reference>
<evidence type="ECO:0000256" key="4">
    <source>
        <dbReference type="ARBA" id="ARBA00022759"/>
    </source>
</evidence>
<dbReference type="AlphaFoldDB" id="A0A9Q3KHR1"/>
<organism evidence="8 9">
    <name type="scientific">Austropuccinia psidii MF-1</name>
    <dbReference type="NCBI Taxonomy" id="1389203"/>
    <lineage>
        <taxon>Eukaryota</taxon>
        <taxon>Fungi</taxon>
        <taxon>Dikarya</taxon>
        <taxon>Basidiomycota</taxon>
        <taxon>Pucciniomycotina</taxon>
        <taxon>Pucciniomycetes</taxon>
        <taxon>Pucciniales</taxon>
        <taxon>Sphaerophragmiaceae</taxon>
        <taxon>Austropuccinia</taxon>
    </lineage>
</organism>
<dbReference type="Pfam" id="PF17917">
    <property type="entry name" value="RT_RNaseH"/>
    <property type="match status" value="1"/>
</dbReference>
<keyword evidence="6" id="KW-0695">RNA-directed DNA polymerase</keyword>
<evidence type="ECO:0000313" key="9">
    <source>
        <dbReference type="Proteomes" id="UP000765509"/>
    </source>
</evidence>